<evidence type="ECO:0000256" key="1">
    <source>
        <dbReference type="ARBA" id="ARBA00009589"/>
    </source>
</evidence>
<dbReference type="Gene3D" id="3.40.50.1000">
    <property type="entry name" value="HAD superfamily/HAD-like"/>
    <property type="match status" value="1"/>
</dbReference>
<dbReference type="Proteomes" id="UP000642488">
    <property type="component" value="Unassembled WGS sequence"/>
</dbReference>
<reference evidence="3" key="1">
    <citation type="submission" date="2020-12" db="EMBL/GenBank/DDBJ databases">
        <title>Bacterial taxonomy.</title>
        <authorList>
            <person name="Pan X."/>
        </authorList>
    </citation>
    <scope>NUCLEOTIDE SEQUENCE</scope>
    <source>
        <strain evidence="3">KCTC 52957</strain>
    </source>
</reference>
<dbReference type="SFLD" id="SFLDG01126">
    <property type="entry name" value="C1.2:_Nucleotidase_Like"/>
    <property type="match status" value="1"/>
</dbReference>
<dbReference type="InterPro" id="IPR010708">
    <property type="entry name" value="5'(3')-deoxyribonucleotidase"/>
</dbReference>
<feature type="active site" description="Nucleophile" evidence="2">
    <location>
        <position position="6"/>
    </location>
</feature>
<dbReference type="Pfam" id="PF06941">
    <property type="entry name" value="NT5C"/>
    <property type="match status" value="1"/>
</dbReference>
<feature type="active site" description="Proton donor" evidence="2">
    <location>
        <position position="8"/>
    </location>
</feature>
<comment type="similarity">
    <text evidence="1">Belongs to the 5'(3')-deoxyribonucleotidase family.</text>
</comment>
<dbReference type="RefSeq" id="WP_198917149.1">
    <property type="nucleotide sequence ID" value="NZ_JAEKPD010000015.1"/>
</dbReference>
<dbReference type="PANTHER" id="PTHR16504">
    <property type="entry name" value="5'(3')-DEOXYRIBONUCLEOTIDASE"/>
    <property type="match status" value="1"/>
</dbReference>
<dbReference type="Gene3D" id="1.10.40.40">
    <property type="entry name" value="Deoxyribonucleotidase, domain 2"/>
    <property type="match status" value="1"/>
</dbReference>
<dbReference type="InterPro" id="IPR036412">
    <property type="entry name" value="HAD-like_sf"/>
</dbReference>
<keyword evidence="4" id="KW-1185">Reference proteome</keyword>
<dbReference type="PANTHER" id="PTHR16504:SF4">
    <property type="entry name" value="5'(3')-DEOXYRIBONUCLEOTIDASE"/>
    <property type="match status" value="1"/>
</dbReference>
<name>A0A934IJC0_9RHOB</name>
<dbReference type="SFLD" id="SFLDS00003">
    <property type="entry name" value="Haloacid_Dehalogenase"/>
    <property type="match status" value="1"/>
</dbReference>
<protein>
    <submittedName>
        <fullName evidence="3">Uncharacterized protein</fullName>
    </submittedName>
</protein>
<proteinExistence type="inferred from homology"/>
<gene>
    <name evidence="3" type="ORF">ILP92_14595</name>
</gene>
<dbReference type="GO" id="GO:0009223">
    <property type="term" value="P:pyrimidine deoxyribonucleotide catabolic process"/>
    <property type="evidence" value="ECO:0007669"/>
    <property type="project" value="TreeGrafter"/>
</dbReference>
<evidence type="ECO:0000313" key="4">
    <source>
        <dbReference type="Proteomes" id="UP000642488"/>
    </source>
</evidence>
<dbReference type="InterPro" id="IPR023214">
    <property type="entry name" value="HAD_sf"/>
</dbReference>
<sequence>MRIAIDMDEVIADTHAAKAAMLADMGYSWTEDDLAGRKLTDLARPEDAARIEATLQEGTIFANLDVIDGAQQALETLARDHELFIATAAMEYPASCTHKIAWMQRYFPFVPVLNIVLCGHKSIIHADALIDDSPRHFPGFRGIGICFDALHNRGETVEHRLMRWADAPALIDSLQ</sequence>
<evidence type="ECO:0000256" key="2">
    <source>
        <dbReference type="PIRSR" id="PIRSR610708-1"/>
    </source>
</evidence>
<organism evidence="3 4">
    <name type="scientific">Palleronia pontilimi</name>
    <dbReference type="NCBI Taxonomy" id="1964209"/>
    <lineage>
        <taxon>Bacteria</taxon>
        <taxon>Pseudomonadati</taxon>
        <taxon>Pseudomonadota</taxon>
        <taxon>Alphaproteobacteria</taxon>
        <taxon>Rhodobacterales</taxon>
        <taxon>Roseobacteraceae</taxon>
        <taxon>Palleronia</taxon>
    </lineage>
</organism>
<dbReference type="SFLD" id="SFLDG01146">
    <property type="entry name" value="C1.2.2"/>
    <property type="match status" value="1"/>
</dbReference>
<dbReference type="SUPFAM" id="SSF56784">
    <property type="entry name" value="HAD-like"/>
    <property type="match status" value="1"/>
</dbReference>
<dbReference type="EMBL" id="JAEKPD010000015">
    <property type="protein sequence ID" value="MBJ3763978.1"/>
    <property type="molecule type" value="Genomic_DNA"/>
</dbReference>
<evidence type="ECO:0000313" key="3">
    <source>
        <dbReference type="EMBL" id="MBJ3763978.1"/>
    </source>
</evidence>
<accession>A0A934IJC0</accession>
<dbReference type="GO" id="GO:0008253">
    <property type="term" value="F:5'-nucleotidase activity"/>
    <property type="evidence" value="ECO:0007669"/>
    <property type="project" value="InterPro"/>
</dbReference>
<dbReference type="AlphaFoldDB" id="A0A934IJC0"/>
<comment type="caution">
    <text evidence="3">The sequence shown here is derived from an EMBL/GenBank/DDBJ whole genome shotgun (WGS) entry which is preliminary data.</text>
</comment>